<sequence>MNCVWMILLCACFVTVQSDKFPGSIKRCHLKDSNLDDCLTEGIQKTYELLGKGPINAISLVGIEPILIDKVVIGAGTSAVHLDQHYENVKLHGFSKSKVSKVHMDWAKKTLEYETLSPLVTQKADYDLNGKIMVFPVYGKGESTIKLSDVTMEHAVKFKEETKGGKKYLIVDSYTLKININGAHYDFQNLFDGDKLLADNILTVINENWKEVFDDVRSGIEGAYSEVCKHIANGLFTHIPYNEIFLE</sequence>
<proteinExistence type="inferred from homology"/>
<dbReference type="InterPro" id="IPR038606">
    <property type="entry name" value="To_sf"/>
</dbReference>
<evidence type="ECO:0000256" key="2">
    <source>
        <dbReference type="ARBA" id="ARBA00023108"/>
    </source>
</evidence>
<dbReference type="SMART" id="SM00700">
    <property type="entry name" value="JHBP"/>
    <property type="match status" value="1"/>
</dbReference>
<evidence type="ECO:0000256" key="1">
    <source>
        <dbReference type="ARBA" id="ARBA00022729"/>
    </source>
</evidence>
<feature type="chain" id="PRO_5040448692" evidence="4">
    <location>
        <begin position="19"/>
        <end position="247"/>
    </location>
</feature>
<dbReference type="GO" id="GO:0005615">
    <property type="term" value="C:extracellular space"/>
    <property type="evidence" value="ECO:0007669"/>
    <property type="project" value="TreeGrafter"/>
</dbReference>
<dbReference type="InterPro" id="IPR010562">
    <property type="entry name" value="Haemolymph_juvenile_hormone-bd"/>
</dbReference>
<keyword evidence="1 4" id="KW-0732">Signal</keyword>
<evidence type="ECO:0000256" key="4">
    <source>
        <dbReference type="SAM" id="SignalP"/>
    </source>
</evidence>
<dbReference type="PANTHER" id="PTHR11008">
    <property type="entry name" value="PROTEIN TAKEOUT-LIKE PROTEIN"/>
    <property type="match status" value="1"/>
</dbReference>
<keyword evidence="2" id="KW-0090">Biological rhythms</keyword>
<comment type="caution">
    <text evidence="5">The sequence shown here is derived from an EMBL/GenBank/DDBJ whole genome shotgun (WGS) entry which is preliminary data.</text>
</comment>
<evidence type="ECO:0000313" key="5">
    <source>
        <dbReference type="EMBL" id="CAH2009117.1"/>
    </source>
</evidence>
<evidence type="ECO:0000313" key="6">
    <source>
        <dbReference type="Proteomes" id="UP001152888"/>
    </source>
</evidence>
<dbReference type="GO" id="GO:0007623">
    <property type="term" value="P:circadian rhythm"/>
    <property type="evidence" value="ECO:0007669"/>
    <property type="project" value="UniProtKB-ARBA"/>
</dbReference>
<dbReference type="AlphaFoldDB" id="A0A9P0Q3B4"/>
<reference evidence="5" key="1">
    <citation type="submission" date="2022-03" db="EMBL/GenBank/DDBJ databases">
        <authorList>
            <person name="Sayadi A."/>
        </authorList>
    </citation>
    <scope>NUCLEOTIDE SEQUENCE</scope>
</reference>
<dbReference type="OrthoDB" id="8190514at2759"/>
<dbReference type="Gene3D" id="3.15.10.30">
    <property type="entry name" value="Haemolymph juvenile hormone binding protein"/>
    <property type="match status" value="1"/>
</dbReference>
<accession>A0A9P0Q3B4</accession>
<dbReference type="EMBL" id="CAKOFQ010007858">
    <property type="protein sequence ID" value="CAH2009117.1"/>
    <property type="molecule type" value="Genomic_DNA"/>
</dbReference>
<gene>
    <name evidence="5" type="ORF">ACAOBT_LOCUS30632</name>
</gene>
<keyword evidence="6" id="KW-1185">Reference proteome</keyword>
<dbReference type="Proteomes" id="UP001152888">
    <property type="component" value="Unassembled WGS sequence"/>
</dbReference>
<evidence type="ECO:0000256" key="3">
    <source>
        <dbReference type="ARBA" id="ARBA00060902"/>
    </source>
</evidence>
<name>A0A9P0Q3B4_ACAOB</name>
<dbReference type="PANTHER" id="PTHR11008:SF32">
    <property type="entry name" value="CIRCADIAN CLOCK-CONTROLLED PROTEIN DAYWAKE-RELATED"/>
    <property type="match status" value="1"/>
</dbReference>
<feature type="signal peptide" evidence="4">
    <location>
        <begin position="1"/>
        <end position="18"/>
    </location>
</feature>
<dbReference type="FunFam" id="3.15.10.30:FF:000001">
    <property type="entry name" value="Takeout-like protein 1"/>
    <property type="match status" value="1"/>
</dbReference>
<dbReference type="Pfam" id="PF06585">
    <property type="entry name" value="JHBP"/>
    <property type="match status" value="1"/>
</dbReference>
<comment type="similarity">
    <text evidence="3">Belongs to the TO family.</text>
</comment>
<protein>
    <submittedName>
        <fullName evidence="5">Uncharacterized protein</fullName>
    </submittedName>
</protein>
<organism evidence="5 6">
    <name type="scientific">Acanthoscelides obtectus</name>
    <name type="common">Bean weevil</name>
    <name type="synonym">Bruchus obtectus</name>
    <dbReference type="NCBI Taxonomy" id="200917"/>
    <lineage>
        <taxon>Eukaryota</taxon>
        <taxon>Metazoa</taxon>
        <taxon>Ecdysozoa</taxon>
        <taxon>Arthropoda</taxon>
        <taxon>Hexapoda</taxon>
        <taxon>Insecta</taxon>
        <taxon>Pterygota</taxon>
        <taxon>Neoptera</taxon>
        <taxon>Endopterygota</taxon>
        <taxon>Coleoptera</taxon>
        <taxon>Polyphaga</taxon>
        <taxon>Cucujiformia</taxon>
        <taxon>Chrysomeloidea</taxon>
        <taxon>Chrysomelidae</taxon>
        <taxon>Bruchinae</taxon>
        <taxon>Bruchini</taxon>
        <taxon>Acanthoscelides</taxon>
    </lineage>
</organism>